<keyword evidence="3" id="KW-1185">Reference proteome</keyword>
<feature type="domain" description="Glycosyltransferase 2-like" evidence="1">
    <location>
        <begin position="13"/>
        <end position="142"/>
    </location>
</feature>
<dbReference type="GO" id="GO:0016758">
    <property type="term" value="F:hexosyltransferase activity"/>
    <property type="evidence" value="ECO:0007669"/>
    <property type="project" value="UniProtKB-ARBA"/>
</dbReference>
<dbReference type="InterPro" id="IPR001173">
    <property type="entry name" value="Glyco_trans_2-like"/>
</dbReference>
<dbReference type="Proteomes" id="UP000601768">
    <property type="component" value="Unassembled WGS sequence"/>
</dbReference>
<reference evidence="2" key="2">
    <citation type="submission" date="2020-08" db="EMBL/GenBank/DDBJ databases">
        <authorList>
            <person name="Lai Q."/>
        </authorList>
    </citation>
    <scope>NUCLEOTIDE SEQUENCE</scope>
    <source>
        <strain evidence="2">S27-2</strain>
    </source>
</reference>
<reference evidence="2" key="1">
    <citation type="journal article" date="2018" name="Int. J. Syst. Evol. Microbiol.">
        <title>Neptunicella marina gen. nov., sp. nov., isolated from surface seawater.</title>
        <authorList>
            <person name="Liu X."/>
            <person name="Lai Q."/>
            <person name="Du Y."/>
            <person name="Zhang X."/>
            <person name="Liu Z."/>
            <person name="Sun F."/>
            <person name="Shao Z."/>
        </authorList>
    </citation>
    <scope>NUCLEOTIDE SEQUENCE</scope>
    <source>
        <strain evidence="2">S27-2</strain>
    </source>
</reference>
<dbReference type="RefSeq" id="WP_186506240.1">
    <property type="nucleotide sequence ID" value="NZ_JACNEP010000005.1"/>
</dbReference>
<accession>A0A8J6ITS0</accession>
<dbReference type="Gene3D" id="3.90.550.10">
    <property type="entry name" value="Spore Coat Polysaccharide Biosynthesis Protein SpsA, Chain A"/>
    <property type="match status" value="1"/>
</dbReference>
<evidence type="ECO:0000259" key="1">
    <source>
        <dbReference type="Pfam" id="PF00535"/>
    </source>
</evidence>
<proteinExistence type="predicted"/>
<dbReference type="PANTHER" id="PTHR22916:SF3">
    <property type="entry name" value="UDP-GLCNAC:BETAGAL BETA-1,3-N-ACETYLGLUCOSAMINYLTRANSFERASE-LIKE PROTEIN 1"/>
    <property type="match status" value="1"/>
</dbReference>
<dbReference type="CDD" id="cd00761">
    <property type="entry name" value="Glyco_tranf_GTA_type"/>
    <property type="match status" value="1"/>
</dbReference>
<dbReference type="AlphaFoldDB" id="A0A8J6ITS0"/>
<protein>
    <submittedName>
        <fullName evidence="2">Glycosyltransferase</fullName>
    </submittedName>
</protein>
<comment type="caution">
    <text evidence="2">The sequence shown here is derived from an EMBL/GenBank/DDBJ whole genome shotgun (WGS) entry which is preliminary data.</text>
</comment>
<dbReference type="InterPro" id="IPR029044">
    <property type="entry name" value="Nucleotide-diphossugar_trans"/>
</dbReference>
<dbReference type="EMBL" id="JACNEP010000005">
    <property type="protein sequence ID" value="MBC3765767.1"/>
    <property type="molecule type" value="Genomic_DNA"/>
</dbReference>
<dbReference type="PANTHER" id="PTHR22916">
    <property type="entry name" value="GLYCOSYLTRANSFERASE"/>
    <property type="match status" value="1"/>
</dbReference>
<organism evidence="2 3">
    <name type="scientific">Neptunicella marina</name>
    <dbReference type="NCBI Taxonomy" id="2125989"/>
    <lineage>
        <taxon>Bacteria</taxon>
        <taxon>Pseudomonadati</taxon>
        <taxon>Pseudomonadota</taxon>
        <taxon>Gammaproteobacteria</taxon>
        <taxon>Alteromonadales</taxon>
        <taxon>Alteromonadaceae</taxon>
        <taxon>Neptunicella</taxon>
    </lineage>
</organism>
<sequence>MNNSSADQLLIAVVIPYFQKKEGLLVTCLRSVFAQTYADNIHVVIVDDSSPRSAASELESTDEFPTDKITLIKQPNGGAGAARNKALDSVPEGTDFVAFIDSDDSWKPHHLENAVRTLQQGYDAYFSDWWSYNFPDSTNFERIKTLTPSEHVKVPNLDNVYELGMTPIEHILSDGGGVIQTSTVVYDFKKYANLRFREEFFNGQDFFFWMDMGELGAQYAFSTDVGCENGEGINIYQGSGWGTEHSLRRIRNELFVWVSTEKFYSISKELHKKNRRKIGSLQEAFARDILHRILRRKPINRGYFIDILKMTPSSIFYLLFTPFKVVFQSLTGK</sequence>
<evidence type="ECO:0000313" key="2">
    <source>
        <dbReference type="EMBL" id="MBC3765767.1"/>
    </source>
</evidence>
<name>A0A8J6ITS0_9ALTE</name>
<dbReference type="Pfam" id="PF00535">
    <property type="entry name" value="Glycos_transf_2"/>
    <property type="match status" value="1"/>
</dbReference>
<gene>
    <name evidence="2" type="ORF">H8B19_07755</name>
</gene>
<evidence type="ECO:0000313" key="3">
    <source>
        <dbReference type="Proteomes" id="UP000601768"/>
    </source>
</evidence>
<dbReference type="SUPFAM" id="SSF53448">
    <property type="entry name" value="Nucleotide-diphospho-sugar transferases"/>
    <property type="match status" value="1"/>
</dbReference>